<evidence type="ECO:0000256" key="1">
    <source>
        <dbReference type="SAM" id="Coils"/>
    </source>
</evidence>
<dbReference type="AlphaFoldDB" id="A0A8K0HMZ4"/>
<feature type="compositionally biased region" description="Pro residues" evidence="2">
    <location>
        <begin position="136"/>
        <end position="146"/>
    </location>
</feature>
<comment type="caution">
    <text evidence="3">The sequence shown here is derived from an EMBL/GenBank/DDBJ whole genome shotgun (WGS) entry which is preliminary data.</text>
</comment>
<keyword evidence="4" id="KW-1185">Reference proteome</keyword>
<sequence>MDGEILCSLKFASGAGGTENAKQADLTELFKYNQMEEKLRNSEKEIKELQESLQSYQLVIAAKEHICRNLQEKVRELENQLAEERKTRLKHETRALCTASEQFPSLKEAAQKTLADKKPPLGPSKLRQPLRRISNLPPPSPVPPKNTIPNTSADGKENMPKLMGGTALARRSLYKPRRISIAVRPPSPSTARVLQPRRRVSLATFRPESSTHMTTPLKPAGTLSMPPPSSVPPKQTIYTTSADGQENIPKSTVGTANAKSLYYKPRRISIAVRPPPPSTTQVLQPRRWVSLATLRPASNSYTTTPLKQAVRFSMRQPSPVPPNKTISTTSAYSKENIPDSTVGTENARSLCYKPRRISIAVRSPAPTATQVHQPRRRVSLATFRPESNTYLTTPLKPPQKATAEATPSARSRKFMASPPTHGSSKLRYRRPLVWSPLRFRGMKRLSLMSTRLPLPTRLSTDIQ</sequence>
<keyword evidence="1" id="KW-0175">Coiled coil</keyword>
<feature type="region of interest" description="Disordered" evidence="2">
    <location>
        <begin position="388"/>
        <end position="423"/>
    </location>
</feature>
<dbReference type="EMBL" id="VOIH02000002">
    <property type="protein sequence ID" value="KAF3454469.1"/>
    <property type="molecule type" value="Genomic_DNA"/>
</dbReference>
<organism evidence="3 4">
    <name type="scientific">Rhamnella rubrinervis</name>
    <dbReference type="NCBI Taxonomy" id="2594499"/>
    <lineage>
        <taxon>Eukaryota</taxon>
        <taxon>Viridiplantae</taxon>
        <taxon>Streptophyta</taxon>
        <taxon>Embryophyta</taxon>
        <taxon>Tracheophyta</taxon>
        <taxon>Spermatophyta</taxon>
        <taxon>Magnoliopsida</taxon>
        <taxon>eudicotyledons</taxon>
        <taxon>Gunneridae</taxon>
        <taxon>Pentapetalae</taxon>
        <taxon>rosids</taxon>
        <taxon>fabids</taxon>
        <taxon>Rosales</taxon>
        <taxon>Rhamnaceae</taxon>
        <taxon>rhamnoid group</taxon>
        <taxon>Rhamneae</taxon>
        <taxon>Rhamnella</taxon>
    </lineage>
</organism>
<proteinExistence type="predicted"/>
<name>A0A8K0HMZ4_9ROSA</name>
<dbReference type="Proteomes" id="UP000796880">
    <property type="component" value="Unassembled WGS sequence"/>
</dbReference>
<evidence type="ECO:0000313" key="4">
    <source>
        <dbReference type="Proteomes" id="UP000796880"/>
    </source>
</evidence>
<feature type="region of interest" description="Disordered" evidence="2">
    <location>
        <begin position="111"/>
        <end position="161"/>
    </location>
</feature>
<reference evidence="3" key="1">
    <citation type="submission" date="2020-03" db="EMBL/GenBank/DDBJ databases">
        <title>A high-quality chromosome-level genome assembly of a woody plant with both climbing and erect habits, Rhamnella rubrinervis.</title>
        <authorList>
            <person name="Lu Z."/>
            <person name="Yang Y."/>
            <person name="Zhu X."/>
            <person name="Sun Y."/>
        </authorList>
    </citation>
    <scope>NUCLEOTIDE SEQUENCE</scope>
    <source>
        <strain evidence="3">BYM</strain>
        <tissue evidence="3">Leaf</tissue>
    </source>
</reference>
<evidence type="ECO:0000313" key="3">
    <source>
        <dbReference type="EMBL" id="KAF3454469.1"/>
    </source>
</evidence>
<protein>
    <submittedName>
        <fullName evidence="3">Uncharacterized protein</fullName>
    </submittedName>
</protein>
<gene>
    <name evidence="3" type="ORF">FNV43_RR04916</name>
</gene>
<dbReference type="OrthoDB" id="1735834at2759"/>
<accession>A0A8K0HMZ4</accession>
<feature type="region of interest" description="Disordered" evidence="2">
    <location>
        <begin position="207"/>
        <end position="232"/>
    </location>
</feature>
<evidence type="ECO:0000256" key="2">
    <source>
        <dbReference type="SAM" id="MobiDB-lite"/>
    </source>
</evidence>
<feature type="coiled-coil region" evidence="1">
    <location>
        <begin position="32"/>
        <end position="94"/>
    </location>
</feature>